<comment type="similarity">
    <text evidence="2 11">Belongs to the WhiB family.</text>
</comment>
<dbReference type="InterPro" id="IPR003482">
    <property type="entry name" value="Whib"/>
</dbReference>
<evidence type="ECO:0000256" key="4">
    <source>
        <dbReference type="ARBA" id="ARBA00022723"/>
    </source>
</evidence>
<dbReference type="Proteomes" id="UP000069443">
    <property type="component" value="Unassembled WGS sequence"/>
</dbReference>
<feature type="domain" description="4Fe-4S Wbl-type" evidence="12">
    <location>
        <begin position="28"/>
        <end position="92"/>
    </location>
</feature>
<evidence type="ECO:0000256" key="2">
    <source>
        <dbReference type="ARBA" id="ARBA00006597"/>
    </source>
</evidence>
<comment type="caution">
    <text evidence="13">The sequence shown here is derived from an EMBL/GenBank/DDBJ whole genome shotgun (WGS) entry which is preliminary data.</text>
</comment>
<evidence type="ECO:0000256" key="8">
    <source>
        <dbReference type="ARBA" id="ARBA00023125"/>
    </source>
</evidence>
<keyword evidence="9 11" id="KW-1015">Disulfide bond</keyword>
<keyword evidence="3 11" id="KW-0004">4Fe-4S</keyword>
<dbReference type="GO" id="GO:0047134">
    <property type="term" value="F:protein-disulfide reductase [NAD(P)H] activity"/>
    <property type="evidence" value="ECO:0007669"/>
    <property type="project" value="TreeGrafter"/>
</dbReference>
<evidence type="ECO:0000256" key="3">
    <source>
        <dbReference type="ARBA" id="ARBA00022485"/>
    </source>
</evidence>
<keyword evidence="10 11" id="KW-0804">Transcription</keyword>
<keyword evidence="4 11" id="KW-0479">Metal-binding</keyword>
<dbReference type="InterPro" id="IPR034768">
    <property type="entry name" value="4FE4S_WBL"/>
</dbReference>
<dbReference type="GO" id="GO:0045454">
    <property type="term" value="P:cell redox homeostasis"/>
    <property type="evidence" value="ECO:0007669"/>
    <property type="project" value="TreeGrafter"/>
</dbReference>
<keyword evidence="6 11" id="KW-0411">Iron-sulfur</keyword>
<reference evidence="14" key="2">
    <citation type="submission" date="2016-02" db="EMBL/GenBank/DDBJ databases">
        <title>Draft genome sequence of five rapidly growing Mycobacterium species.</title>
        <authorList>
            <person name="Katahira K."/>
            <person name="Gotou Y."/>
            <person name="Iida K."/>
            <person name="Ogura Y."/>
            <person name="Hayashi T."/>
        </authorList>
    </citation>
    <scope>NUCLEOTIDE SEQUENCE [LARGE SCALE GENOMIC DNA]</scope>
    <source>
        <strain evidence="14">JCM15298</strain>
    </source>
</reference>
<dbReference type="PANTHER" id="PTHR38839">
    <property type="entry name" value="TRANSCRIPTIONAL REGULATOR WHID-RELATED"/>
    <property type="match status" value="1"/>
</dbReference>
<dbReference type="GO" id="GO:0046872">
    <property type="term" value="F:metal ion binding"/>
    <property type="evidence" value="ECO:0007669"/>
    <property type="project" value="UniProtKB-KW"/>
</dbReference>
<feature type="binding site" evidence="11">
    <location>
        <position position="68"/>
    </location>
    <ligand>
        <name>[4Fe-4S] cluster</name>
        <dbReference type="ChEBI" id="CHEBI:49883"/>
    </ligand>
</feature>
<dbReference type="PROSITE" id="PS51674">
    <property type="entry name" value="4FE4S_WBL"/>
    <property type="match status" value="1"/>
</dbReference>
<dbReference type="GO" id="GO:0003677">
    <property type="term" value="F:DNA binding"/>
    <property type="evidence" value="ECO:0007669"/>
    <property type="project" value="UniProtKB-UniRule"/>
</dbReference>
<evidence type="ECO:0000256" key="9">
    <source>
        <dbReference type="ARBA" id="ARBA00023157"/>
    </source>
</evidence>
<keyword evidence="7 11" id="KW-0805">Transcription regulation</keyword>
<comment type="subcellular location">
    <subcellularLocation>
        <location evidence="1 11">Cytoplasm</location>
    </subcellularLocation>
</comment>
<dbReference type="AlphaFoldDB" id="A0A100WK58"/>
<keyword evidence="14" id="KW-1185">Reference proteome</keyword>
<accession>A0A100WK58</accession>
<dbReference type="GO" id="GO:0005737">
    <property type="term" value="C:cytoplasm"/>
    <property type="evidence" value="ECO:0007669"/>
    <property type="project" value="UniProtKB-SubCell"/>
</dbReference>
<comment type="function">
    <text evidence="11">Acts as a transcriptional regulator. Probably redox-responsive. The apo- but not holo-form probably binds DNA.</text>
</comment>
<evidence type="ECO:0000256" key="6">
    <source>
        <dbReference type="ARBA" id="ARBA00023014"/>
    </source>
</evidence>
<dbReference type="GO" id="GO:0051539">
    <property type="term" value="F:4 iron, 4 sulfur cluster binding"/>
    <property type="evidence" value="ECO:0007669"/>
    <property type="project" value="UniProtKB-UniRule"/>
</dbReference>
<evidence type="ECO:0000259" key="12">
    <source>
        <dbReference type="PROSITE" id="PS51674"/>
    </source>
</evidence>
<dbReference type="GO" id="GO:0045892">
    <property type="term" value="P:negative regulation of DNA-templated transcription"/>
    <property type="evidence" value="ECO:0007669"/>
    <property type="project" value="TreeGrafter"/>
</dbReference>
<keyword evidence="11" id="KW-0963">Cytoplasm</keyword>
<proteinExistence type="inferred from homology"/>
<comment type="PTM">
    <text evidence="11">The Fe-S cluster can be nitrosylated by nitric oxide (NO).</text>
</comment>
<gene>
    <name evidence="11" type="primary">whiB</name>
    <name evidence="13" type="ORF">RMCC_6379</name>
</gene>
<organism evidence="13 14">
    <name type="scientific">Mycolicibacterium canariasense</name>
    <name type="common">Mycobacterium canariasense</name>
    <dbReference type="NCBI Taxonomy" id="228230"/>
    <lineage>
        <taxon>Bacteria</taxon>
        <taxon>Bacillati</taxon>
        <taxon>Actinomycetota</taxon>
        <taxon>Actinomycetes</taxon>
        <taxon>Mycobacteriales</taxon>
        <taxon>Mycobacteriaceae</taxon>
        <taxon>Mycolicibacterium</taxon>
    </lineage>
</organism>
<reference evidence="14" key="1">
    <citation type="journal article" date="2016" name="Genome Announc.">
        <title>Draft Genome Sequences of Five Rapidly Growing Mycobacterium Species, M. thermoresistibile, M. fortuitum subsp. acetamidolyticum, M. canariasense, M. brisbanense, and M. novocastrense.</title>
        <authorList>
            <person name="Katahira K."/>
            <person name="Ogura Y."/>
            <person name="Gotoh Y."/>
            <person name="Hayashi T."/>
        </authorList>
    </citation>
    <scope>NUCLEOTIDE SEQUENCE [LARGE SCALE GENOMIC DNA]</scope>
    <source>
        <strain evidence="14">JCM15298</strain>
    </source>
</reference>
<name>A0A100WK58_MYCCR</name>
<sequence>MMREPHIRCRGDSRARGLMHAQWRLRARCRGMSADIFFPPDHESRVRRAEREEAAKRICRACAVQAKCFDHAVKNVEPQGIWGGTTPGERRRLERLAAE</sequence>
<evidence type="ECO:0000256" key="10">
    <source>
        <dbReference type="ARBA" id="ARBA00023163"/>
    </source>
</evidence>
<protein>
    <recommendedName>
        <fullName evidence="11">Transcriptional regulator WhiB</fullName>
    </recommendedName>
</protein>
<evidence type="ECO:0000313" key="13">
    <source>
        <dbReference type="EMBL" id="GAS99414.1"/>
    </source>
</evidence>
<dbReference type="STRING" id="228230.RMCC_6379"/>
<feature type="binding site" evidence="11">
    <location>
        <position position="29"/>
    </location>
    <ligand>
        <name>[4Fe-4S] cluster</name>
        <dbReference type="ChEBI" id="CHEBI:49883"/>
    </ligand>
</feature>
<evidence type="ECO:0000256" key="11">
    <source>
        <dbReference type="HAMAP-Rule" id="MF_01479"/>
    </source>
</evidence>
<feature type="binding site" evidence="11">
    <location>
        <position position="62"/>
    </location>
    <ligand>
        <name>[4Fe-4S] cluster</name>
        <dbReference type="ChEBI" id="CHEBI:49883"/>
    </ligand>
</feature>
<evidence type="ECO:0000313" key="14">
    <source>
        <dbReference type="Proteomes" id="UP000069443"/>
    </source>
</evidence>
<evidence type="ECO:0000256" key="5">
    <source>
        <dbReference type="ARBA" id="ARBA00023004"/>
    </source>
</evidence>
<dbReference type="HAMAP" id="MF_01479">
    <property type="entry name" value="WhiB"/>
    <property type="match status" value="1"/>
</dbReference>
<comment type="PTM">
    <text evidence="11">Upon Fe-S cluster removal intramolecular disulfide bonds are formed.</text>
</comment>
<feature type="binding site" evidence="11">
    <location>
        <position position="59"/>
    </location>
    <ligand>
        <name>[4Fe-4S] cluster</name>
        <dbReference type="ChEBI" id="CHEBI:49883"/>
    </ligand>
</feature>
<dbReference type="EMBL" id="BCSY01000135">
    <property type="protein sequence ID" value="GAS99414.1"/>
    <property type="molecule type" value="Genomic_DNA"/>
</dbReference>
<keyword evidence="5 11" id="KW-0408">Iron</keyword>
<keyword evidence="8 11" id="KW-0238">DNA-binding</keyword>
<evidence type="ECO:0000256" key="1">
    <source>
        <dbReference type="ARBA" id="ARBA00004496"/>
    </source>
</evidence>
<dbReference type="GO" id="GO:0035731">
    <property type="term" value="F:dinitrosyl-iron complex binding"/>
    <property type="evidence" value="ECO:0007669"/>
    <property type="project" value="UniProtKB-UniRule"/>
</dbReference>
<comment type="cofactor">
    <cofactor evidence="11">
        <name>[4Fe-4S] cluster</name>
        <dbReference type="ChEBI" id="CHEBI:49883"/>
    </cofactor>
    <text evidence="11">Binds 1 [4Fe-4S] cluster per subunit. Following nitrosylation of the [4Fe-4S] cluster binds 1 [4Fe-8(NO)] cluster per subunit.</text>
</comment>
<evidence type="ECO:0000256" key="7">
    <source>
        <dbReference type="ARBA" id="ARBA00023015"/>
    </source>
</evidence>
<dbReference type="Pfam" id="PF02467">
    <property type="entry name" value="Whib"/>
    <property type="match status" value="1"/>
</dbReference>